<accession>A0A8S1B124</accession>
<keyword evidence="3" id="KW-1185">Reference proteome</keyword>
<evidence type="ECO:0000313" key="3">
    <source>
        <dbReference type="Proteomes" id="UP000494106"/>
    </source>
</evidence>
<feature type="region of interest" description="Disordered" evidence="1">
    <location>
        <begin position="119"/>
        <end position="139"/>
    </location>
</feature>
<protein>
    <submittedName>
        <fullName evidence="2">Uncharacterized protein</fullName>
    </submittedName>
</protein>
<organism evidence="2 3">
    <name type="scientific">Arctia plantaginis</name>
    <name type="common">Wood tiger moth</name>
    <name type="synonym">Phalaena plantaginis</name>
    <dbReference type="NCBI Taxonomy" id="874455"/>
    <lineage>
        <taxon>Eukaryota</taxon>
        <taxon>Metazoa</taxon>
        <taxon>Ecdysozoa</taxon>
        <taxon>Arthropoda</taxon>
        <taxon>Hexapoda</taxon>
        <taxon>Insecta</taxon>
        <taxon>Pterygota</taxon>
        <taxon>Neoptera</taxon>
        <taxon>Endopterygota</taxon>
        <taxon>Lepidoptera</taxon>
        <taxon>Glossata</taxon>
        <taxon>Ditrysia</taxon>
        <taxon>Noctuoidea</taxon>
        <taxon>Erebidae</taxon>
        <taxon>Arctiinae</taxon>
        <taxon>Arctia</taxon>
    </lineage>
</organism>
<comment type="caution">
    <text evidence="2">The sequence shown here is derived from an EMBL/GenBank/DDBJ whole genome shotgun (WGS) entry which is preliminary data.</text>
</comment>
<proteinExistence type="predicted"/>
<name>A0A8S1B124_ARCPL</name>
<dbReference type="AlphaFoldDB" id="A0A8S1B124"/>
<dbReference type="EMBL" id="CADEBC010000550">
    <property type="protein sequence ID" value="CAB3251751.1"/>
    <property type="molecule type" value="Genomic_DNA"/>
</dbReference>
<gene>
    <name evidence="2" type="ORF">APLA_LOCUS13205</name>
</gene>
<evidence type="ECO:0000313" key="2">
    <source>
        <dbReference type="EMBL" id="CAB3251751.1"/>
    </source>
</evidence>
<sequence>MQPPAFVRTPRSPPEHRALHRMPPRCLAGSGLHKLIRNILAHVTQTLPYNTTLTYPIFRESEGGSRGTKRQTTAILTQRNARDRRSALARQAVFIKSHVAMNGMRRRRLRKRLASRRSKLGGMRTGRGARAEADAAQPPLHLAAIQAAPGTRPAK</sequence>
<dbReference type="Proteomes" id="UP000494106">
    <property type="component" value="Unassembled WGS sequence"/>
</dbReference>
<dbReference type="OrthoDB" id="10550877at2759"/>
<evidence type="ECO:0000256" key="1">
    <source>
        <dbReference type="SAM" id="MobiDB-lite"/>
    </source>
</evidence>
<feature type="region of interest" description="Disordered" evidence="1">
    <location>
        <begin position="1"/>
        <end position="22"/>
    </location>
</feature>
<reference evidence="2 3" key="1">
    <citation type="submission" date="2020-04" db="EMBL/GenBank/DDBJ databases">
        <authorList>
            <person name="Wallbank WR R."/>
            <person name="Pardo Diaz C."/>
            <person name="Kozak K."/>
            <person name="Martin S."/>
            <person name="Jiggins C."/>
            <person name="Moest M."/>
            <person name="Warren A I."/>
            <person name="Byers J.R.P. K."/>
            <person name="Montejo-Kovacevich G."/>
            <person name="Yen C E."/>
        </authorList>
    </citation>
    <scope>NUCLEOTIDE SEQUENCE [LARGE SCALE GENOMIC DNA]</scope>
</reference>